<name>A0A7E6CTE7_9CHIR</name>
<dbReference type="KEGG" id="pdic:118497985"/>
<protein>
    <submittedName>
        <fullName evidence="3">Uncharacterized protein LOC118497985</fullName>
    </submittedName>
</protein>
<dbReference type="InParanoid" id="A0A7E6CTE7"/>
<keyword evidence="2" id="KW-1185">Reference proteome</keyword>
<feature type="compositionally biased region" description="Basic and acidic residues" evidence="1">
    <location>
        <begin position="60"/>
        <end position="76"/>
    </location>
</feature>
<reference evidence="3" key="1">
    <citation type="submission" date="2025-08" db="UniProtKB">
        <authorList>
            <consortium name="RefSeq"/>
        </authorList>
    </citation>
    <scope>IDENTIFICATION</scope>
    <source>
        <tissue evidence="3">Muscle</tissue>
    </source>
</reference>
<evidence type="ECO:0000313" key="2">
    <source>
        <dbReference type="Proteomes" id="UP000504628"/>
    </source>
</evidence>
<gene>
    <name evidence="3" type="primary">LOC118497985</name>
</gene>
<dbReference type="RefSeq" id="XP_035870328.1">
    <property type="nucleotide sequence ID" value="XM_036014435.1"/>
</dbReference>
<evidence type="ECO:0000313" key="3">
    <source>
        <dbReference type="RefSeq" id="XP_035870328.1"/>
    </source>
</evidence>
<accession>A0A7E6CTE7</accession>
<dbReference type="AlphaFoldDB" id="A0A7E6CTE7"/>
<feature type="region of interest" description="Disordered" evidence="1">
    <location>
        <begin position="179"/>
        <end position="216"/>
    </location>
</feature>
<dbReference type="GeneID" id="118497985"/>
<feature type="region of interest" description="Disordered" evidence="1">
    <location>
        <begin position="1"/>
        <end position="95"/>
    </location>
</feature>
<feature type="compositionally biased region" description="Polar residues" evidence="1">
    <location>
        <begin position="179"/>
        <end position="189"/>
    </location>
</feature>
<evidence type="ECO:0000256" key="1">
    <source>
        <dbReference type="SAM" id="MobiDB-lite"/>
    </source>
</evidence>
<dbReference type="Proteomes" id="UP000504628">
    <property type="component" value="Chromosome 13"/>
</dbReference>
<sequence>MGGGGNLPPCTLTSPKVGKPRSSEKTLQGGGQHGRSPGRVTGQRSFERRFPLLLQGGVGRDGRLGESPVPKREEQLRGAPQPRYCTGTGREEPGEPERLLGWLQLRWLHPPAAPSCMVTSQGEFAPLGQSRAGTGGAVLTATPCRLSHPIRASHMGFLVLFPPPSSLLSGPLHQLSCVTTGTPPSSSKRTLVKNGLQGSKGRGRRSQSCTPDMDLV</sequence>
<proteinExistence type="predicted"/>
<organism evidence="2 3">
    <name type="scientific">Phyllostomus discolor</name>
    <name type="common">pale spear-nosed bat</name>
    <dbReference type="NCBI Taxonomy" id="89673"/>
    <lineage>
        <taxon>Eukaryota</taxon>
        <taxon>Metazoa</taxon>
        <taxon>Chordata</taxon>
        <taxon>Craniata</taxon>
        <taxon>Vertebrata</taxon>
        <taxon>Euteleostomi</taxon>
        <taxon>Mammalia</taxon>
        <taxon>Eutheria</taxon>
        <taxon>Laurasiatheria</taxon>
        <taxon>Chiroptera</taxon>
        <taxon>Yangochiroptera</taxon>
        <taxon>Phyllostomidae</taxon>
        <taxon>Phyllostominae</taxon>
        <taxon>Phyllostomus</taxon>
    </lineage>
</organism>